<dbReference type="PANTHER" id="PTHR43673:SF2">
    <property type="entry name" value="NITROREDUCTASE"/>
    <property type="match status" value="1"/>
</dbReference>
<feature type="domain" description="Nitroreductase" evidence="6">
    <location>
        <begin position="65"/>
        <end position="149"/>
    </location>
</feature>
<comment type="similarity">
    <text evidence="2">Belongs to the nitroreductase family.</text>
</comment>
<evidence type="ECO:0000313" key="7">
    <source>
        <dbReference type="EMBL" id="CBL27939.1"/>
    </source>
</evidence>
<dbReference type="Proteomes" id="UP000008957">
    <property type="component" value="Chromosome"/>
</dbReference>
<proteinExistence type="inferred from homology"/>
<keyword evidence="3" id="KW-0285">Flavoprotein</keyword>
<evidence type="ECO:0000256" key="2">
    <source>
        <dbReference type="ARBA" id="ARBA00007118"/>
    </source>
</evidence>
<dbReference type="EMBL" id="FP929056">
    <property type="protein sequence ID" value="CBL27939.1"/>
    <property type="molecule type" value="Genomic_DNA"/>
</dbReference>
<evidence type="ECO:0000256" key="4">
    <source>
        <dbReference type="ARBA" id="ARBA00022643"/>
    </source>
</evidence>
<dbReference type="InterPro" id="IPR029479">
    <property type="entry name" value="Nitroreductase"/>
</dbReference>
<dbReference type="GO" id="GO:0016491">
    <property type="term" value="F:oxidoreductase activity"/>
    <property type="evidence" value="ECO:0007669"/>
    <property type="project" value="UniProtKB-KW"/>
</dbReference>
<evidence type="ECO:0000259" key="6">
    <source>
        <dbReference type="Pfam" id="PF00881"/>
    </source>
</evidence>
<reference evidence="8" key="1">
    <citation type="submission" date="2010-03" db="EMBL/GenBank/DDBJ databases">
        <title>The genome sequence of Synergistetes sp. SGP1.</title>
        <authorList>
            <consortium name="metaHIT consortium -- http://www.metahit.eu/"/>
            <person name="Pajon A."/>
            <person name="Turner K."/>
            <person name="Parkhill J."/>
            <person name="Wade W."/>
            <person name="Vartoukian S."/>
        </authorList>
    </citation>
    <scope>NUCLEOTIDE SEQUENCE [LARGE SCALE GENOMIC DNA]</scope>
    <source>
        <strain evidence="8">SGP1</strain>
    </source>
</reference>
<dbReference type="PANTHER" id="PTHR43673">
    <property type="entry name" value="NAD(P)H NITROREDUCTASE YDGI-RELATED"/>
    <property type="match status" value="1"/>
</dbReference>
<dbReference type="Pfam" id="PF00881">
    <property type="entry name" value="Nitroreductase"/>
    <property type="match status" value="2"/>
</dbReference>
<accession>A0AB94IW46</accession>
<evidence type="ECO:0000256" key="1">
    <source>
        <dbReference type="ARBA" id="ARBA00001917"/>
    </source>
</evidence>
<keyword evidence="8" id="KW-1185">Reference proteome</keyword>
<dbReference type="KEGG" id="sbr:SY1_05300"/>
<dbReference type="InterPro" id="IPR000415">
    <property type="entry name" value="Nitroreductase-like"/>
</dbReference>
<sequence>MLEAMRRRRSIRKFEGRKVEDGDVTRLMDAGLVAPTGKNTLCTEFFAVTDKAKIERLAQCRDGMAASSLRTAPLAILVAGRHKDSDVWREDASAAAAFVLLEATEMGLGACWVQVFQRPCGSGTSEEAVRRILGIDPEFSILCAIAVGYPAEEKEPRNLETLDRSRAHRL</sequence>
<dbReference type="Gene3D" id="3.40.109.10">
    <property type="entry name" value="NADH Oxidase"/>
    <property type="match status" value="1"/>
</dbReference>
<evidence type="ECO:0000313" key="8">
    <source>
        <dbReference type="Proteomes" id="UP000008957"/>
    </source>
</evidence>
<keyword evidence="4" id="KW-0288">FMN</keyword>
<keyword evidence="5" id="KW-0560">Oxidoreductase</keyword>
<evidence type="ECO:0000256" key="5">
    <source>
        <dbReference type="ARBA" id="ARBA00023002"/>
    </source>
</evidence>
<name>A0AB94IW46_9BACT</name>
<dbReference type="CDD" id="cd02151">
    <property type="entry name" value="nitroreductase"/>
    <property type="match status" value="1"/>
</dbReference>
<gene>
    <name evidence="7" type="ORF">SY1_05300</name>
</gene>
<reference evidence="7 8" key="2">
    <citation type="submission" date="2010-03" db="EMBL/GenBank/DDBJ databases">
        <authorList>
            <person name="Pajon A."/>
        </authorList>
    </citation>
    <scope>NUCLEOTIDE SEQUENCE [LARGE SCALE GENOMIC DNA]</scope>
    <source>
        <strain evidence="7 8">SGP1</strain>
    </source>
</reference>
<dbReference type="RefSeq" id="WP_015556086.1">
    <property type="nucleotide sequence ID" value="NC_021038.1"/>
</dbReference>
<dbReference type="AlphaFoldDB" id="A0AB94IW46"/>
<feature type="domain" description="Nitroreductase" evidence="6">
    <location>
        <begin position="6"/>
        <end position="59"/>
    </location>
</feature>
<comment type="cofactor">
    <cofactor evidence="1">
        <name>FMN</name>
        <dbReference type="ChEBI" id="CHEBI:58210"/>
    </cofactor>
</comment>
<protein>
    <submittedName>
        <fullName evidence="7">Nitroreductase</fullName>
    </submittedName>
</protein>
<organism evidence="7 8">
    <name type="scientific">Fretibacterium fastidiosum</name>
    <dbReference type="NCBI Taxonomy" id="651822"/>
    <lineage>
        <taxon>Bacteria</taxon>
        <taxon>Thermotogati</taxon>
        <taxon>Synergistota</taxon>
        <taxon>Synergistia</taxon>
        <taxon>Synergistales</taxon>
        <taxon>Aminobacteriaceae</taxon>
        <taxon>Fretibacterium</taxon>
    </lineage>
</organism>
<evidence type="ECO:0000256" key="3">
    <source>
        <dbReference type="ARBA" id="ARBA00022630"/>
    </source>
</evidence>
<dbReference type="SUPFAM" id="SSF55469">
    <property type="entry name" value="FMN-dependent nitroreductase-like"/>
    <property type="match status" value="1"/>
</dbReference>